<evidence type="ECO:0000259" key="7">
    <source>
        <dbReference type="Pfam" id="PF05699"/>
    </source>
</evidence>
<feature type="region of interest" description="Disordered" evidence="6">
    <location>
        <begin position="604"/>
        <end position="648"/>
    </location>
</feature>
<dbReference type="AlphaFoldDB" id="A0A060SV34"/>
<evidence type="ECO:0000313" key="9">
    <source>
        <dbReference type="Proteomes" id="UP000029665"/>
    </source>
</evidence>
<gene>
    <name evidence="8" type="ORF">BN946_scf184917.g4</name>
</gene>
<proteinExistence type="predicted"/>
<feature type="domain" description="HAT C-terminal dimerisation" evidence="7">
    <location>
        <begin position="654"/>
        <end position="731"/>
    </location>
</feature>
<dbReference type="PANTHER" id="PTHR46481">
    <property type="entry name" value="ZINC FINGER BED DOMAIN-CONTAINING PROTEIN 4"/>
    <property type="match status" value="1"/>
</dbReference>
<dbReference type="Proteomes" id="UP000029665">
    <property type="component" value="Unassembled WGS sequence"/>
</dbReference>
<keyword evidence="3" id="KW-0863">Zinc-finger</keyword>
<evidence type="ECO:0000256" key="5">
    <source>
        <dbReference type="ARBA" id="ARBA00023242"/>
    </source>
</evidence>
<feature type="compositionally biased region" description="Basic and acidic residues" evidence="6">
    <location>
        <begin position="622"/>
        <end position="648"/>
    </location>
</feature>
<evidence type="ECO:0000256" key="4">
    <source>
        <dbReference type="ARBA" id="ARBA00022833"/>
    </source>
</evidence>
<keyword evidence="5" id="KW-0539">Nucleus</keyword>
<dbReference type="Pfam" id="PF05699">
    <property type="entry name" value="Dimer_Tnp_hAT"/>
    <property type="match status" value="1"/>
</dbReference>
<dbReference type="GO" id="GO:0008270">
    <property type="term" value="F:zinc ion binding"/>
    <property type="evidence" value="ECO:0007669"/>
    <property type="project" value="UniProtKB-KW"/>
</dbReference>
<feature type="region of interest" description="Disordered" evidence="6">
    <location>
        <begin position="568"/>
        <end position="592"/>
    </location>
</feature>
<dbReference type="SUPFAM" id="SSF53098">
    <property type="entry name" value="Ribonuclease H-like"/>
    <property type="match status" value="1"/>
</dbReference>
<dbReference type="PANTHER" id="PTHR46481:SF10">
    <property type="entry name" value="ZINC FINGER BED DOMAIN-CONTAINING PROTEIN 39"/>
    <property type="match status" value="1"/>
</dbReference>
<keyword evidence="2" id="KW-0479">Metal-binding</keyword>
<dbReference type="EMBL" id="CCBP010000361">
    <property type="protein sequence ID" value="CDO76288.1"/>
    <property type="molecule type" value="Genomic_DNA"/>
</dbReference>
<comment type="subcellular location">
    <subcellularLocation>
        <location evidence="1">Nucleus</location>
    </subcellularLocation>
</comment>
<dbReference type="OMA" id="AYCTRER"/>
<dbReference type="OrthoDB" id="2790258at2759"/>
<comment type="caution">
    <text evidence="8">The sequence shown here is derived from an EMBL/GenBank/DDBJ whole genome shotgun (WGS) entry which is preliminary data.</text>
</comment>
<dbReference type="STRING" id="5643.A0A060SV34"/>
<name>A0A060SV34_PYCCI</name>
<keyword evidence="4" id="KW-0862">Zinc</keyword>
<protein>
    <recommendedName>
        <fullName evidence="7">HAT C-terminal dimerisation domain-containing protein</fullName>
    </recommendedName>
</protein>
<evidence type="ECO:0000256" key="1">
    <source>
        <dbReference type="ARBA" id="ARBA00004123"/>
    </source>
</evidence>
<dbReference type="InterPro" id="IPR012337">
    <property type="entry name" value="RNaseH-like_sf"/>
</dbReference>
<dbReference type="HOGENOM" id="CLU_009123_6_3_1"/>
<dbReference type="InterPro" id="IPR052035">
    <property type="entry name" value="ZnF_BED_domain_contain"/>
</dbReference>
<keyword evidence="9" id="KW-1185">Reference proteome</keyword>
<dbReference type="GO" id="GO:0005634">
    <property type="term" value="C:nucleus"/>
    <property type="evidence" value="ECO:0007669"/>
    <property type="project" value="UniProtKB-SubCell"/>
</dbReference>
<dbReference type="InterPro" id="IPR008906">
    <property type="entry name" value="HATC_C_dom"/>
</dbReference>
<evidence type="ECO:0000313" key="8">
    <source>
        <dbReference type="EMBL" id="CDO76288.1"/>
    </source>
</evidence>
<accession>A0A060SV34</accession>
<evidence type="ECO:0000256" key="6">
    <source>
        <dbReference type="SAM" id="MobiDB-lite"/>
    </source>
</evidence>
<evidence type="ECO:0000256" key="3">
    <source>
        <dbReference type="ARBA" id="ARBA00022771"/>
    </source>
</evidence>
<organism evidence="8 9">
    <name type="scientific">Pycnoporus cinnabarinus</name>
    <name type="common">Cinnabar-red polypore</name>
    <name type="synonym">Trametes cinnabarina</name>
    <dbReference type="NCBI Taxonomy" id="5643"/>
    <lineage>
        <taxon>Eukaryota</taxon>
        <taxon>Fungi</taxon>
        <taxon>Dikarya</taxon>
        <taxon>Basidiomycota</taxon>
        <taxon>Agaricomycotina</taxon>
        <taxon>Agaricomycetes</taxon>
        <taxon>Polyporales</taxon>
        <taxon>Polyporaceae</taxon>
        <taxon>Trametes</taxon>
    </lineage>
</organism>
<reference evidence="8" key="1">
    <citation type="submission" date="2014-01" db="EMBL/GenBank/DDBJ databases">
        <title>The genome of the white-rot fungus Pycnoporus cinnabarinus: a basidiomycete model with a versatile arsenal for lignocellulosic biomass breakdown.</title>
        <authorList>
            <person name="Levasseur A."/>
            <person name="Lomascolo A."/>
            <person name="Ruiz-Duenas F.J."/>
            <person name="Uzan E."/>
            <person name="Piumi F."/>
            <person name="Kues U."/>
            <person name="Ram A.F.J."/>
            <person name="Murat C."/>
            <person name="Haon M."/>
            <person name="Benoit I."/>
            <person name="Arfi Y."/>
            <person name="Chevret D."/>
            <person name="Drula E."/>
            <person name="Kwon M.J."/>
            <person name="Gouret P."/>
            <person name="Lesage-Meessen L."/>
            <person name="Lombard V."/>
            <person name="Mariette J."/>
            <person name="Noirot C."/>
            <person name="Park J."/>
            <person name="Patyshakuliyeva A."/>
            <person name="Wieneger R.A.B."/>
            <person name="Wosten H.A.B."/>
            <person name="Martin F."/>
            <person name="Coutinho P.M."/>
            <person name="de Vries R."/>
            <person name="Martinez A.T."/>
            <person name="Klopp C."/>
            <person name="Pontarotti P."/>
            <person name="Henrissat B."/>
            <person name="Record E."/>
        </authorList>
    </citation>
    <scope>NUCLEOTIDE SEQUENCE [LARGE SCALE GENOMIC DNA]</scope>
    <source>
        <strain evidence="8">BRFM137</strain>
    </source>
</reference>
<dbReference type="GO" id="GO:0046983">
    <property type="term" value="F:protein dimerization activity"/>
    <property type="evidence" value="ECO:0007669"/>
    <property type="project" value="InterPro"/>
</dbReference>
<feature type="compositionally biased region" description="Low complexity" evidence="6">
    <location>
        <begin position="605"/>
        <end position="618"/>
    </location>
</feature>
<sequence length="794" mass="88571">MGGMSPLPIHKAATSLALEEWRKQVVSNRLKGWEELAFKQSHNSLEQDDNAHHAEPFTALGLSRRIVRWIAADDQAINVVESPLFREILLYASTSPHPLTNKDILHRTHAHDLLVREYEMEIQRLRDELKAKALGRISFTCDLWSSQDLSGYFALSVHYCKRDSQERLTLSSRLGAFRNLTGQHTGRNLAEEFVAVLEELDIIDKPGCITIDNASNCGTMMEEITRILTAKGIPFHREGNHLRCFPHVVNISVRHGLSALTEIQLPTTSSASERAGLGASQVACMAAAASIPIDPLLLPRSDTLPDASTNSALQDDPGYAAALQDDPIKMARDLISVCRSSGQRREELQRTIAEGNQARRFGPGVVIPQAQLLRDVDTRWSSTFLMIDRLLELYPAVEAFLQKPGYDTEAAHLLTPTELDVLEDIRGYLLIPHRVQELLSADQSPTASMVLPAYEELLDLLKLARSKYPKISHAIDASIAVLERYMGYTRQNRVYALAMMINPAVKISWLKRNWNAEEVQAAESWMIEAMLAYCTRERQEQSQLGTSTAACAPGPSSSLLHLAARSASGRSSPTLLTPPSAPPSRSSRAQSAGFASLQELRRELSSSSIPSTTSDSNSQGERSTHASQRESEHDSEAEHEARLVEADKRTVEDELQRYVQEELSNWDVDLLYYWDTHARSFPYLFRVALDILPVQASSVTSERVFSSSKETDTLRRTGLDAAMMEILQVLKYAINQEAREARKPRVTPPPSRSASEATLRHDEMIDSAEASRLIHSGRYCEFLRLVHQVHGDSA</sequence>
<feature type="region of interest" description="Disordered" evidence="6">
    <location>
        <begin position="740"/>
        <end position="759"/>
    </location>
</feature>
<evidence type="ECO:0000256" key="2">
    <source>
        <dbReference type="ARBA" id="ARBA00022723"/>
    </source>
</evidence>